<dbReference type="NCBIfam" id="TIGR02832">
    <property type="entry name" value="spo_yunB"/>
    <property type="match status" value="1"/>
</dbReference>
<sequence>MGGGTMAPFRFRRRRMYAPISRKRLYFFSFLIFLVLTVQSLFFVEQKLEPTVLIIAKQKAEQLAKDAISDAVTKKIAQMNINNNDFIKMEKDKDNKIKAINLDFKEYSRILGETTERIKNTLDEFEFEPTKNYIPIGLATGSSFLAEMGPSLPVTYVPIGAVKTNLETKMAEAGINMVLVTVYIRVEVTLRIVIPFATDQTTVVTSIPITNSLVIGDVPDYWYNNSEGKPDVPRPSEVQLNN</sequence>
<dbReference type="OrthoDB" id="1649278at2"/>
<comment type="caution">
    <text evidence="1">The sequence shown here is derived from an EMBL/GenBank/DDBJ whole genome shotgun (WGS) entry which is preliminary data.</text>
</comment>
<dbReference type="Pfam" id="PF09560">
    <property type="entry name" value="Spore_YunB"/>
    <property type="match status" value="1"/>
</dbReference>
<evidence type="ECO:0000313" key="1">
    <source>
        <dbReference type="EMBL" id="RNB85129.1"/>
    </source>
</evidence>
<name>A0A3M8DBY2_9BACL</name>
<dbReference type="Proteomes" id="UP000271031">
    <property type="component" value="Unassembled WGS sequence"/>
</dbReference>
<dbReference type="EMBL" id="RHHQ01000015">
    <property type="protein sequence ID" value="RNB85129.1"/>
    <property type="molecule type" value="Genomic_DNA"/>
</dbReference>
<dbReference type="AlphaFoldDB" id="A0A3M8DBY2"/>
<dbReference type="PIRSF" id="PIRSF021383">
    <property type="entry name" value="YunB"/>
    <property type="match status" value="1"/>
</dbReference>
<proteinExistence type="predicted"/>
<organism evidence="1 2">
    <name type="scientific">Brevibacillus fluminis</name>
    <dbReference type="NCBI Taxonomy" id="511487"/>
    <lineage>
        <taxon>Bacteria</taxon>
        <taxon>Bacillati</taxon>
        <taxon>Bacillota</taxon>
        <taxon>Bacilli</taxon>
        <taxon>Bacillales</taxon>
        <taxon>Paenibacillaceae</taxon>
        <taxon>Brevibacillus</taxon>
    </lineage>
</organism>
<accession>A0A3M8DBY2</accession>
<evidence type="ECO:0000313" key="2">
    <source>
        <dbReference type="Proteomes" id="UP000271031"/>
    </source>
</evidence>
<gene>
    <name evidence="1" type="primary">yunB</name>
    <name evidence="1" type="ORF">EDM56_19670</name>
</gene>
<keyword evidence="2" id="KW-1185">Reference proteome</keyword>
<dbReference type="InterPro" id="IPR014197">
    <property type="entry name" value="Sporulation_prot_YunB"/>
</dbReference>
<reference evidence="1 2" key="1">
    <citation type="submission" date="2018-10" db="EMBL/GenBank/DDBJ databases">
        <title>Phylogenomics of Brevibacillus.</title>
        <authorList>
            <person name="Dunlap C."/>
        </authorList>
    </citation>
    <scope>NUCLEOTIDE SEQUENCE [LARGE SCALE GENOMIC DNA]</scope>
    <source>
        <strain evidence="1 2">JCM 15716</strain>
    </source>
</reference>
<protein>
    <submittedName>
        <fullName evidence="1">Sporulation protein YunB</fullName>
    </submittedName>
</protein>